<dbReference type="KEGG" id="vg:55810963"/>
<accession>A0A386K886</accession>
<dbReference type="EMBL" id="MH744419">
    <property type="protein sequence ID" value="AYD81511.1"/>
    <property type="molecule type" value="Genomic_DNA"/>
</dbReference>
<evidence type="ECO:0000313" key="3">
    <source>
        <dbReference type="Proteomes" id="UP000278416"/>
    </source>
</evidence>
<proteinExistence type="predicted"/>
<dbReference type="RefSeq" id="YP_009881690.1">
    <property type="nucleotide sequence ID" value="NC_049442.1"/>
</dbReference>
<dbReference type="GeneID" id="55810963"/>
<feature type="compositionally biased region" description="Polar residues" evidence="1">
    <location>
        <begin position="88"/>
        <end position="100"/>
    </location>
</feature>
<dbReference type="Proteomes" id="UP000278416">
    <property type="component" value="Segment"/>
</dbReference>
<name>A0A386K886_9CAUD</name>
<sequence length="100" mass="10702">MTETVRVFNPNAFEVVIDLEGHALDGHTATDVGRDSLTDHLIDTNQLLIVHPPVAEPAPPVLVEETPPADPDAVAETPKPTTRRRTNTEATGTGSKNGEK</sequence>
<feature type="region of interest" description="Disordered" evidence="1">
    <location>
        <begin position="58"/>
        <end position="100"/>
    </location>
</feature>
<evidence type="ECO:0000256" key="1">
    <source>
        <dbReference type="SAM" id="MobiDB-lite"/>
    </source>
</evidence>
<gene>
    <name evidence="2" type="primary">17</name>
    <name evidence="2" type="ORF">KBurrousTX_17</name>
</gene>
<organism evidence="2 3">
    <name type="scientific">Arthrobacter phage KBurrousTX</name>
    <dbReference type="NCBI Taxonomy" id="2315608"/>
    <lineage>
        <taxon>Viruses</taxon>
        <taxon>Duplodnaviria</taxon>
        <taxon>Heunggongvirae</taxon>
        <taxon>Uroviricota</taxon>
        <taxon>Caudoviricetes</taxon>
        <taxon>Klausavirus</taxon>
        <taxon>Klausavirus kburrousTX</taxon>
    </lineage>
</organism>
<protein>
    <submittedName>
        <fullName evidence="2">Uncharacterized protein</fullName>
    </submittedName>
</protein>
<keyword evidence="3" id="KW-1185">Reference proteome</keyword>
<reference evidence="2 3" key="1">
    <citation type="submission" date="2018-08" db="EMBL/GenBank/DDBJ databases">
        <authorList>
            <person name="Edupali M."/>
            <person name="Eltaeb M."/>
            <person name="Griswold I."/>
            <person name="Han P."/>
            <person name="Iszauk E."/>
            <person name="Joshi S."/>
            <person name="Kim Y."/>
            <person name="Krakopolsky K."/>
            <person name="Kubyshko V."/>
            <person name="Lee J."/>
            <person name="Lee N.Y."/>
            <person name="Lumaj G."/>
            <person name="Muskovitz J."/>
            <person name="Ning J."/>
            <person name="Noll E."/>
            <person name="Persaud B."/>
            <person name="Shankar N."/>
            <person name="Shim K."/>
            <person name="Srinivasan C."/>
            <person name="Yoon I."/>
            <person name="Zhang S."/>
            <person name="Ziausyte U."/>
            <person name="Jarvik J.W."/>
            <person name="Mcguier N."/>
            <person name="Lopez A.J."/>
            <person name="Garlena R.A."/>
            <person name="Russell D.A."/>
            <person name="Pope W.H."/>
            <person name="Jacobs-Sera D."/>
            <person name="Hatfull G.F."/>
        </authorList>
    </citation>
    <scope>NUCLEOTIDE SEQUENCE [LARGE SCALE GENOMIC DNA]</scope>
</reference>
<evidence type="ECO:0000313" key="2">
    <source>
        <dbReference type="EMBL" id="AYD81511.1"/>
    </source>
</evidence>